<gene>
    <name evidence="1" type="ORF">HNQ37_000676</name>
</gene>
<keyword evidence="2" id="KW-1185">Reference proteome</keyword>
<evidence type="ECO:0000313" key="1">
    <source>
        <dbReference type="EMBL" id="MBB5887799.1"/>
    </source>
</evidence>
<dbReference type="AlphaFoldDB" id="A0A841C8S5"/>
<reference evidence="1 2" key="1">
    <citation type="submission" date="2020-08" db="EMBL/GenBank/DDBJ databases">
        <title>Genomic Encyclopedia of Type Strains, Phase IV (KMG-IV): sequencing the most valuable type-strain genomes for metagenomic binning, comparative biology and taxonomic classification.</title>
        <authorList>
            <person name="Goeker M."/>
        </authorList>
    </citation>
    <scope>NUCLEOTIDE SEQUENCE [LARGE SCALE GENOMIC DNA]</scope>
    <source>
        <strain evidence="1 2">DSM 14925</strain>
    </source>
</reference>
<protein>
    <submittedName>
        <fullName evidence="1">Uncharacterized protein</fullName>
    </submittedName>
</protein>
<dbReference type="EMBL" id="JACHHV010000008">
    <property type="protein sequence ID" value="MBB5887799.1"/>
    <property type="molecule type" value="Genomic_DNA"/>
</dbReference>
<dbReference type="Proteomes" id="UP000562464">
    <property type="component" value="Unassembled WGS sequence"/>
</dbReference>
<organism evidence="1 2">
    <name type="scientific">Lactovum miscens</name>
    <dbReference type="NCBI Taxonomy" id="190387"/>
    <lineage>
        <taxon>Bacteria</taxon>
        <taxon>Bacillati</taxon>
        <taxon>Bacillota</taxon>
        <taxon>Bacilli</taxon>
        <taxon>Lactobacillales</taxon>
        <taxon>Streptococcaceae</taxon>
        <taxon>Lactovum</taxon>
    </lineage>
</organism>
<accession>A0A841C8S5</accession>
<evidence type="ECO:0000313" key="2">
    <source>
        <dbReference type="Proteomes" id="UP000562464"/>
    </source>
</evidence>
<name>A0A841C8S5_9LACT</name>
<comment type="caution">
    <text evidence="1">The sequence shown here is derived from an EMBL/GenBank/DDBJ whole genome shotgun (WGS) entry which is preliminary data.</text>
</comment>
<dbReference type="RefSeq" id="WP_183539372.1">
    <property type="nucleotide sequence ID" value="NZ_DASWOY010000027.1"/>
</dbReference>
<proteinExistence type="predicted"/>
<sequence length="63" mass="7609">MIENMIDHKDFEMRMRQELAIPFWNLKANKSQFTETEFQKMKSQLMADIETYAESYVNPSENE</sequence>